<gene>
    <name evidence="1" type="ORF">A3D91_04385</name>
</gene>
<sequence>MISITSSLKLKPGIFNKLKSLLIADKNLWDFLNHDPKVLAYYLSAFLMIKKPEDYNISTNLINTISMISGEAFDDSENTKRMEYTEPEKLLDVFQELKNLSDEIIQKIINDNLNPEKISIKEVRDVVLGLMNYLKFQNTRGMLIMLEWF</sequence>
<comment type="caution">
    <text evidence="1">The sequence shown here is derived from an EMBL/GenBank/DDBJ whole genome shotgun (WGS) entry which is preliminary data.</text>
</comment>
<dbReference type="AlphaFoldDB" id="A0A1F4V912"/>
<accession>A0A1F4V912</accession>
<evidence type="ECO:0000313" key="2">
    <source>
        <dbReference type="Proteomes" id="UP000178127"/>
    </source>
</evidence>
<organism evidence="1 2">
    <name type="scientific">candidate division WWE3 bacterium RIFCSPHIGHO2_02_FULL_38_14</name>
    <dbReference type="NCBI Taxonomy" id="1802620"/>
    <lineage>
        <taxon>Bacteria</taxon>
        <taxon>Katanobacteria</taxon>
    </lineage>
</organism>
<evidence type="ECO:0000313" key="1">
    <source>
        <dbReference type="EMBL" id="OGC53649.1"/>
    </source>
</evidence>
<name>A0A1F4V912_UNCKA</name>
<dbReference type="Proteomes" id="UP000178127">
    <property type="component" value="Unassembled WGS sequence"/>
</dbReference>
<dbReference type="STRING" id="1802620.A3D91_04385"/>
<reference evidence="1 2" key="1">
    <citation type="journal article" date="2016" name="Nat. Commun.">
        <title>Thousands of microbial genomes shed light on interconnected biogeochemical processes in an aquifer system.</title>
        <authorList>
            <person name="Anantharaman K."/>
            <person name="Brown C.T."/>
            <person name="Hug L.A."/>
            <person name="Sharon I."/>
            <person name="Castelle C.J."/>
            <person name="Probst A.J."/>
            <person name="Thomas B.C."/>
            <person name="Singh A."/>
            <person name="Wilkins M.J."/>
            <person name="Karaoz U."/>
            <person name="Brodie E.L."/>
            <person name="Williams K.H."/>
            <person name="Hubbard S.S."/>
            <person name="Banfield J.F."/>
        </authorList>
    </citation>
    <scope>NUCLEOTIDE SEQUENCE [LARGE SCALE GENOMIC DNA]</scope>
</reference>
<protein>
    <submittedName>
        <fullName evidence="1">Uncharacterized protein</fullName>
    </submittedName>
</protein>
<dbReference type="EMBL" id="MEVD01000013">
    <property type="protein sequence ID" value="OGC53649.1"/>
    <property type="molecule type" value="Genomic_DNA"/>
</dbReference>
<proteinExistence type="predicted"/>